<evidence type="ECO:0000256" key="9">
    <source>
        <dbReference type="ARBA" id="ARBA00022833"/>
    </source>
</evidence>
<dbReference type="SUPFAM" id="SSF50677">
    <property type="entry name" value="ValRS/IleRS/LeuRS editing domain"/>
    <property type="match status" value="1"/>
</dbReference>
<evidence type="ECO:0000259" key="17">
    <source>
        <dbReference type="Pfam" id="PF08264"/>
    </source>
</evidence>
<comment type="cofactor">
    <cofactor evidence="1 15">
        <name>Zn(2+)</name>
        <dbReference type="ChEBI" id="CHEBI:29105"/>
    </cofactor>
</comment>
<comment type="similarity">
    <text evidence="3 15">Belongs to the class-I aminoacyl-tRNA synthetase family. IleS type 2 subfamily.</text>
</comment>
<dbReference type="Pfam" id="PF19302">
    <property type="entry name" value="DUF5915"/>
    <property type="match status" value="1"/>
</dbReference>
<feature type="short sequence motif" description="'HIGH' region" evidence="15">
    <location>
        <begin position="51"/>
        <end position="61"/>
    </location>
</feature>
<dbReference type="PRINTS" id="PR00984">
    <property type="entry name" value="TRNASYNTHILE"/>
</dbReference>
<dbReference type="SUPFAM" id="SSF52374">
    <property type="entry name" value="Nucleotidylyl transferase"/>
    <property type="match status" value="1"/>
</dbReference>
<evidence type="ECO:0000259" key="16">
    <source>
        <dbReference type="Pfam" id="PF00133"/>
    </source>
</evidence>
<keyword evidence="9 15" id="KW-0862">Zinc</keyword>
<dbReference type="EC" id="6.1.1.5" evidence="15"/>
<keyword evidence="5 15" id="KW-0963">Cytoplasm</keyword>
<keyword evidence="8 15" id="KW-0547">Nucleotide-binding</keyword>
<keyword evidence="11 15" id="KW-0648">Protein biosynthesis</keyword>
<dbReference type="GO" id="GO:0002161">
    <property type="term" value="F:aminoacyl-tRNA deacylase activity"/>
    <property type="evidence" value="ECO:0007669"/>
    <property type="project" value="InterPro"/>
</dbReference>
<evidence type="ECO:0000313" key="19">
    <source>
        <dbReference type="Proteomes" id="UP000182860"/>
    </source>
</evidence>
<evidence type="ECO:0000256" key="8">
    <source>
        <dbReference type="ARBA" id="ARBA00022741"/>
    </source>
</evidence>
<proteinExistence type="inferred from homology"/>
<comment type="subcellular location">
    <subcellularLocation>
        <location evidence="2 15">Cytoplasm</location>
    </subcellularLocation>
</comment>
<dbReference type="PANTHER" id="PTHR42780">
    <property type="entry name" value="SOLEUCYL-TRNA SYNTHETASE"/>
    <property type="match status" value="1"/>
</dbReference>
<reference evidence="18 19" key="1">
    <citation type="journal article" date="2016" name="Environ. Microbiol.">
        <title>Genomic resolution of a cold subsurface aquifer community provides metabolic insights for novel microbes adapted to high CO concentrations.</title>
        <authorList>
            <person name="Probst A.J."/>
            <person name="Castelle C.J."/>
            <person name="Singh A."/>
            <person name="Brown C.T."/>
            <person name="Anantharaman K."/>
            <person name="Sharon I."/>
            <person name="Hug L.A."/>
            <person name="Burstein D."/>
            <person name="Emerson J.B."/>
            <person name="Thomas B.C."/>
            <person name="Banfield J.F."/>
        </authorList>
    </citation>
    <scope>NUCLEOTIDE SEQUENCE [LARGE SCALE GENOMIC DNA]</scope>
    <source>
        <strain evidence="18">CG1_02_41_21</strain>
    </source>
</reference>
<evidence type="ECO:0000256" key="2">
    <source>
        <dbReference type="ARBA" id="ARBA00004496"/>
    </source>
</evidence>
<dbReference type="InterPro" id="IPR002301">
    <property type="entry name" value="Ile-tRNA-ligase"/>
</dbReference>
<dbReference type="InterPro" id="IPR009080">
    <property type="entry name" value="tRNAsynth_Ia_anticodon-bd"/>
</dbReference>
<dbReference type="InterPro" id="IPR014729">
    <property type="entry name" value="Rossmann-like_a/b/a_fold"/>
</dbReference>
<dbReference type="Gene3D" id="3.40.50.620">
    <property type="entry name" value="HUPs"/>
    <property type="match status" value="2"/>
</dbReference>
<protein>
    <recommendedName>
        <fullName evidence="15">Isoleucine--tRNA ligase</fullName>
        <ecNumber evidence="15">6.1.1.5</ecNumber>
    </recommendedName>
    <alternativeName>
        <fullName evidence="15">Isoleucyl-tRNA synthetase</fullName>
        <shortName evidence="15">IleRS</shortName>
    </alternativeName>
</protein>
<comment type="function">
    <text evidence="13 15">Catalyzes the attachment of isoleucine to tRNA(Ile). As IleRS can inadvertently accommodate and process structurally similar amino acids such as valine, to avoid such errors it has two additional distinct tRNA(Ile)-dependent editing activities. One activity is designated as 'pretransfer' editing and involves the hydrolysis of activated Val-AMP. The other activity is designated 'posttransfer' editing and involves deacylation of mischarged Val-tRNA(Ile).</text>
</comment>
<dbReference type="CDD" id="cd07961">
    <property type="entry name" value="Anticodon_Ia_Ile_ABEc"/>
    <property type="match status" value="1"/>
</dbReference>
<dbReference type="InterPro" id="IPR013155">
    <property type="entry name" value="M/V/L/I-tRNA-synth_anticd-bd"/>
</dbReference>
<dbReference type="InterPro" id="IPR009008">
    <property type="entry name" value="Val/Leu/Ile-tRNA-synth_edit"/>
</dbReference>
<keyword evidence="12 15" id="KW-0030">Aminoacyl-tRNA synthetase</keyword>
<dbReference type="PANTHER" id="PTHR42780:SF1">
    <property type="entry name" value="ISOLEUCINE--TRNA LIGASE, CYTOPLASMIC"/>
    <property type="match status" value="1"/>
</dbReference>
<dbReference type="GO" id="GO:0004822">
    <property type="term" value="F:isoleucine-tRNA ligase activity"/>
    <property type="evidence" value="ECO:0007669"/>
    <property type="project" value="UniProtKB-UniRule"/>
</dbReference>
<comment type="domain">
    <text evidence="15">IleRS has two distinct active sites: one for aminoacylation and one for editing. The misactivated valine is translocated from the active site to the editing site, which sterically excludes the correctly activated isoleucine. The single editing site contains two valyl binding pockets, one specific for each substrate (Val-AMP or Val-tRNA(Ile)).</text>
</comment>
<evidence type="ECO:0000256" key="10">
    <source>
        <dbReference type="ARBA" id="ARBA00022840"/>
    </source>
</evidence>
<feature type="binding site" evidence="15">
    <location>
        <position position="613"/>
    </location>
    <ligand>
        <name>ATP</name>
        <dbReference type="ChEBI" id="CHEBI:30616"/>
    </ligand>
</feature>
<sequence>MAEVTKPGASQNPFPAMEEGVLDFWAKAKIFEKSMAKEAKRGHFVFFEGPPTANGIPGIHHVLARSFKDVIPRYKTMQGYSVQRKAGWDTHGLPVELQVEKELNISGKPDIEKYGIAEFNQKCRESVWKFKDEWEKLTKRTAYWVDLDNPYITYENYYIESLWWIISQVHAKGLLYKGHKVVPHCPRCGTALSTHEVAQGYKKVQENSVFLNFKVTKGNESVDVGNIMLAWTTTPWTLPGNVALAVGENIAYVKVEYNGRKYILAAKRVEDVFAGLEYKITEKLEGEDLVGVKYQPLFDIAAIKNSGQKVYVVVSGNFVTTEDGSGIVHTAVMYGDEDYMLGEKEGLPKVHTVNEAGQFNNEVLAYGLAGKFVKSPGTEKIIIDYLKASDLLFKEAKYEHDYPFCWRCDTPLLYYAKDSWFIKMTTLKDELIANNKQINWVPDHIKEGRFGEWLANVKDWAISRERYWGTPLPIWECSGCNHFEVVESVEKLSALSGEKITLESDIHRPAIDKLQFICAQCGAPMNRVKEVFDCWFDSGAMPFAQHHYPFENKELIDGGQQYPADFICEAIDQTRGWFYTLLAISTLLGKGASYKNVVCLGHINDKFGKKMSKSKGNVINPWDVINQYGVDAVRQHMYTINQPGEGKRYDLDDVKDVFRQNIMLLWNVYKFYEMYAPEVSGEIIRPESKNVLDFWILIKLDKLITKVESELDQYHIYEAAREIPLFIDELSTWYLRRSRDRFKSEDEIDKNLALKTTRFVLSELVKVMAPFMPFISENLWQKISGFNFTDDNRSVHLEPWPVVSKAESKEQSVLDNMALVKKAVELGLAKRDEAGIKIRQMLNLATVKSNISLDEAYYSLILDELNVKSLNWKLEGEEMSVDLDLVITPELKQEGLRRELVRSINMIRKDAGLSLGDKALVYVSADNKELKNVIKLTKSSLLKDTLSDDIIEGEGAGLVKIVKINGGDVKLSLIKNN</sequence>
<evidence type="ECO:0000256" key="1">
    <source>
        <dbReference type="ARBA" id="ARBA00001947"/>
    </source>
</evidence>
<keyword evidence="6 15" id="KW-0436">Ligase</keyword>
<feature type="domain" description="Methionyl/Valyl/Leucyl/Isoleucyl-tRNA synthetase anticodon-binding" evidence="17">
    <location>
        <begin position="693"/>
        <end position="842"/>
    </location>
</feature>
<dbReference type="GO" id="GO:0005524">
    <property type="term" value="F:ATP binding"/>
    <property type="evidence" value="ECO:0007669"/>
    <property type="project" value="UniProtKB-UniRule"/>
</dbReference>
<dbReference type="InterPro" id="IPR023586">
    <property type="entry name" value="Ile-tRNA-ligase_type2"/>
</dbReference>
<dbReference type="AlphaFoldDB" id="A0A1J4T8N9"/>
<dbReference type="NCBIfam" id="TIGR00392">
    <property type="entry name" value="ileS"/>
    <property type="match status" value="1"/>
</dbReference>
<gene>
    <name evidence="15" type="primary">ileS</name>
    <name evidence="18" type="ORF">AUJ35_02385</name>
</gene>
<evidence type="ECO:0000256" key="7">
    <source>
        <dbReference type="ARBA" id="ARBA00022723"/>
    </source>
</evidence>
<dbReference type="Pfam" id="PF00133">
    <property type="entry name" value="tRNA-synt_1"/>
    <property type="match status" value="1"/>
</dbReference>
<evidence type="ECO:0000256" key="4">
    <source>
        <dbReference type="ARBA" id="ARBA00011245"/>
    </source>
</evidence>
<keyword evidence="7 15" id="KW-0479">Metal-binding</keyword>
<dbReference type="GO" id="GO:0005737">
    <property type="term" value="C:cytoplasm"/>
    <property type="evidence" value="ECO:0007669"/>
    <property type="project" value="UniProtKB-SubCell"/>
</dbReference>
<keyword evidence="10 15" id="KW-0067">ATP-binding</keyword>
<dbReference type="GO" id="GO:0008270">
    <property type="term" value="F:zinc ion binding"/>
    <property type="evidence" value="ECO:0007669"/>
    <property type="project" value="UniProtKB-UniRule"/>
</dbReference>
<organism evidence="18 19">
    <name type="scientific">Candidatus Falkowbacteria bacterium CG1_02_41_21</name>
    <dbReference type="NCBI Taxonomy" id="1805147"/>
    <lineage>
        <taxon>Bacteria</taxon>
        <taxon>Candidatus Falkowiibacteriota</taxon>
    </lineage>
</organism>
<dbReference type="Proteomes" id="UP000182860">
    <property type="component" value="Unassembled WGS sequence"/>
</dbReference>
<evidence type="ECO:0000256" key="12">
    <source>
        <dbReference type="ARBA" id="ARBA00023146"/>
    </source>
</evidence>
<dbReference type="GO" id="GO:0000049">
    <property type="term" value="F:tRNA binding"/>
    <property type="evidence" value="ECO:0007669"/>
    <property type="project" value="InterPro"/>
</dbReference>
<dbReference type="HAMAP" id="MF_02003">
    <property type="entry name" value="Ile_tRNA_synth_type2"/>
    <property type="match status" value="1"/>
</dbReference>
<comment type="subunit">
    <text evidence="4 15">Monomer.</text>
</comment>
<evidence type="ECO:0000256" key="13">
    <source>
        <dbReference type="ARBA" id="ARBA00025217"/>
    </source>
</evidence>
<evidence type="ECO:0000256" key="14">
    <source>
        <dbReference type="ARBA" id="ARBA00048359"/>
    </source>
</evidence>
<dbReference type="InterPro" id="IPR002300">
    <property type="entry name" value="aa-tRNA-synth_Ia"/>
</dbReference>
<dbReference type="Gene3D" id="1.10.730.10">
    <property type="entry name" value="Isoleucyl-tRNA Synthetase, Domain 1"/>
    <property type="match status" value="1"/>
</dbReference>
<evidence type="ECO:0000256" key="11">
    <source>
        <dbReference type="ARBA" id="ARBA00022917"/>
    </source>
</evidence>
<feature type="domain" description="Aminoacyl-tRNA synthetase class Ia" evidence="16">
    <location>
        <begin position="21"/>
        <end position="638"/>
    </location>
</feature>
<evidence type="ECO:0000256" key="15">
    <source>
        <dbReference type="HAMAP-Rule" id="MF_02003"/>
    </source>
</evidence>
<dbReference type="GO" id="GO:0006428">
    <property type="term" value="P:isoleucyl-tRNA aminoacylation"/>
    <property type="evidence" value="ECO:0007669"/>
    <property type="project" value="UniProtKB-UniRule"/>
</dbReference>
<evidence type="ECO:0000256" key="6">
    <source>
        <dbReference type="ARBA" id="ARBA00022598"/>
    </source>
</evidence>
<comment type="caution">
    <text evidence="18">The sequence shown here is derived from an EMBL/GenBank/DDBJ whole genome shotgun (WGS) entry which is preliminary data.</text>
</comment>
<feature type="short sequence motif" description="'KMSKS' region" evidence="15">
    <location>
        <begin position="610"/>
        <end position="614"/>
    </location>
</feature>
<dbReference type="EMBL" id="MNUV01000045">
    <property type="protein sequence ID" value="OIO07259.1"/>
    <property type="molecule type" value="Genomic_DNA"/>
</dbReference>
<evidence type="ECO:0000256" key="5">
    <source>
        <dbReference type="ARBA" id="ARBA00022490"/>
    </source>
</evidence>
<comment type="catalytic activity">
    <reaction evidence="14 15">
        <text>tRNA(Ile) + L-isoleucine + ATP = L-isoleucyl-tRNA(Ile) + AMP + diphosphate</text>
        <dbReference type="Rhea" id="RHEA:11060"/>
        <dbReference type="Rhea" id="RHEA-COMP:9666"/>
        <dbReference type="Rhea" id="RHEA-COMP:9695"/>
        <dbReference type="ChEBI" id="CHEBI:30616"/>
        <dbReference type="ChEBI" id="CHEBI:33019"/>
        <dbReference type="ChEBI" id="CHEBI:58045"/>
        <dbReference type="ChEBI" id="CHEBI:78442"/>
        <dbReference type="ChEBI" id="CHEBI:78528"/>
        <dbReference type="ChEBI" id="CHEBI:456215"/>
        <dbReference type="EC" id="6.1.1.5"/>
    </reaction>
</comment>
<evidence type="ECO:0000256" key="3">
    <source>
        <dbReference type="ARBA" id="ARBA00007078"/>
    </source>
</evidence>
<accession>A0A1J4T8N9</accession>
<dbReference type="FunFam" id="3.40.50.620:FF:000063">
    <property type="entry name" value="Isoleucine--tRNA ligase"/>
    <property type="match status" value="1"/>
</dbReference>
<dbReference type="FunFam" id="3.40.50.620:FF:000075">
    <property type="entry name" value="Isoleucine--tRNA ligase"/>
    <property type="match status" value="1"/>
</dbReference>
<evidence type="ECO:0000313" key="18">
    <source>
        <dbReference type="EMBL" id="OIO07259.1"/>
    </source>
</evidence>
<dbReference type="Pfam" id="PF08264">
    <property type="entry name" value="Anticodon_1"/>
    <property type="match status" value="1"/>
</dbReference>
<dbReference type="InterPro" id="IPR033709">
    <property type="entry name" value="Anticodon_Ile_ABEc"/>
</dbReference>
<name>A0A1J4T8N9_9BACT</name>
<dbReference type="SUPFAM" id="SSF47323">
    <property type="entry name" value="Anticodon-binding domain of a subclass of class I aminoacyl-tRNA synthetases"/>
    <property type="match status" value="1"/>
</dbReference>